<evidence type="ECO:0000259" key="2">
    <source>
        <dbReference type="SMART" id="SM00470"/>
    </source>
</evidence>
<keyword evidence="4" id="KW-1185">Reference proteome</keyword>
<feature type="region of interest" description="Disordered" evidence="1">
    <location>
        <begin position="1"/>
        <end position="23"/>
    </location>
</feature>
<accession>A0ABS5AL58</accession>
<name>A0ABS5AL58_9PSEU</name>
<dbReference type="Gene3D" id="3.90.1530.10">
    <property type="entry name" value="Conserved hypothetical protein from pyrococcus furiosus pfu- 392566-001, ParB domain"/>
    <property type="match status" value="1"/>
</dbReference>
<reference evidence="3 4" key="1">
    <citation type="submission" date="2021-03" db="EMBL/GenBank/DDBJ databases">
        <title>Sequencing the genomes of 1000 actinobacteria strains.</title>
        <authorList>
            <person name="Klenk H.-P."/>
        </authorList>
    </citation>
    <scope>NUCLEOTIDE SEQUENCE [LARGE SCALE GENOMIC DNA]</scope>
    <source>
        <strain evidence="3 4">DSM 44580</strain>
    </source>
</reference>
<dbReference type="SMART" id="SM00470">
    <property type="entry name" value="ParB"/>
    <property type="match status" value="1"/>
</dbReference>
<comment type="caution">
    <text evidence="3">The sequence shown here is derived from an EMBL/GenBank/DDBJ whole genome shotgun (WGS) entry which is preliminary data.</text>
</comment>
<dbReference type="InterPro" id="IPR036388">
    <property type="entry name" value="WH-like_DNA-bd_sf"/>
</dbReference>
<sequence length="328" mass="35241">MSGDEAGDAEGDRGGAGPADWWSRQLTGRVETVEISELLPADSPRLAGEVDEHARVLAGAGTPLPPITVHRPSMRVIDGMHRLRAARLRGQRQIQVRYYDGDADSAYILGVHANIAHGMPLSLADRTAAAARIVYRRPEWSDRMIAEATGLAPRTVGAIRRRSTVQNAWSNARVGRDGKVRPVNSTPGRLLAGALLADNPRASLREVARVAGLSPSTVRDVRRRLSSGLDPVPAGRHGNGPGRTVDGRFNPVAALNTLKHDPALRFTESGRTLLRWLDAHAPDASGWAELAENVPAHCGDIVAALARSTAAAWYGFAERVERRKCSSA</sequence>
<evidence type="ECO:0000256" key="1">
    <source>
        <dbReference type="SAM" id="MobiDB-lite"/>
    </source>
</evidence>
<evidence type="ECO:0000313" key="4">
    <source>
        <dbReference type="Proteomes" id="UP001519363"/>
    </source>
</evidence>
<dbReference type="Gene3D" id="1.10.10.10">
    <property type="entry name" value="Winged helix-like DNA-binding domain superfamily/Winged helix DNA-binding domain"/>
    <property type="match status" value="1"/>
</dbReference>
<dbReference type="RefSeq" id="WP_086780598.1">
    <property type="nucleotide sequence ID" value="NZ_JAGIOO010000001.1"/>
</dbReference>
<dbReference type="SUPFAM" id="SSF110849">
    <property type="entry name" value="ParB/Sulfiredoxin"/>
    <property type="match status" value="1"/>
</dbReference>
<dbReference type="Pfam" id="PF13412">
    <property type="entry name" value="HTH_24"/>
    <property type="match status" value="1"/>
</dbReference>
<dbReference type="InterPro" id="IPR003115">
    <property type="entry name" value="ParB_N"/>
</dbReference>
<evidence type="ECO:0000313" key="3">
    <source>
        <dbReference type="EMBL" id="MBP2477304.1"/>
    </source>
</evidence>
<feature type="domain" description="ParB-like N-terminal" evidence="2">
    <location>
        <begin position="31"/>
        <end position="115"/>
    </location>
</feature>
<gene>
    <name evidence="3" type="ORF">JOF53_006176</name>
</gene>
<organism evidence="3 4">
    <name type="scientific">Crossiella equi</name>
    <dbReference type="NCBI Taxonomy" id="130796"/>
    <lineage>
        <taxon>Bacteria</taxon>
        <taxon>Bacillati</taxon>
        <taxon>Actinomycetota</taxon>
        <taxon>Actinomycetes</taxon>
        <taxon>Pseudonocardiales</taxon>
        <taxon>Pseudonocardiaceae</taxon>
        <taxon>Crossiella</taxon>
    </lineage>
</organism>
<proteinExistence type="predicted"/>
<dbReference type="EMBL" id="JAGIOO010000001">
    <property type="protein sequence ID" value="MBP2477304.1"/>
    <property type="molecule type" value="Genomic_DNA"/>
</dbReference>
<protein>
    <recommendedName>
        <fullName evidence="2">ParB-like N-terminal domain-containing protein</fullName>
    </recommendedName>
</protein>
<dbReference type="InterPro" id="IPR036086">
    <property type="entry name" value="ParB/Sulfiredoxin_sf"/>
</dbReference>
<dbReference type="Proteomes" id="UP001519363">
    <property type="component" value="Unassembled WGS sequence"/>
</dbReference>